<dbReference type="AlphaFoldDB" id="A0A3M7RGY3"/>
<reference evidence="1 2" key="1">
    <citation type="journal article" date="2018" name="Sci. Rep.">
        <title>Genomic signatures of local adaptation to the degree of environmental predictability in rotifers.</title>
        <authorList>
            <person name="Franch-Gras L."/>
            <person name="Hahn C."/>
            <person name="Garcia-Roger E.M."/>
            <person name="Carmona M.J."/>
            <person name="Serra M."/>
            <person name="Gomez A."/>
        </authorList>
    </citation>
    <scope>NUCLEOTIDE SEQUENCE [LARGE SCALE GENOMIC DNA]</scope>
    <source>
        <strain evidence="1">HYR1</strain>
    </source>
</reference>
<organism evidence="1 2">
    <name type="scientific">Brachionus plicatilis</name>
    <name type="common">Marine rotifer</name>
    <name type="synonym">Brachionus muelleri</name>
    <dbReference type="NCBI Taxonomy" id="10195"/>
    <lineage>
        <taxon>Eukaryota</taxon>
        <taxon>Metazoa</taxon>
        <taxon>Spiralia</taxon>
        <taxon>Gnathifera</taxon>
        <taxon>Rotifera</taxon>
        <taxon>Eurotatoria</taxon>
        <taxon>Monogononta</taxon>
        <taxon>Pseudotrocha</taxon>
        <taxon>Ploima</taxon>
        <taxon>Brachionidae</taxon>
        <taxon>Brachionus</taxon>
    </lineage>
</organism>
<evidence type="ECO:0000313" key="1">
    <source>
        <dbReference type="EMBL" id="RNA22833.1"/>
    </source>
</evidence>
<dbReference type="EMBL" id="REGN01003394">
    <property type="protein sequence ID" value="RNA22833.1"/>
    <property type="molecule type" value="Genomic_DNA"/>
</dbReference>
<proteinExistence type="predicted"/>
<protein>
    <submittedName>
        <fullName evidence="1">Uncharacterized protein</fullName>
    </submittedName>
</protein>
<accession>A0A3M7RGY3</accession>
<name>A0A3M7RGY3_BRAPC</name>
<sequence>MVSMGTIPYRIPVKFQSAFKKTNLTIHPNTQTLPKNKRIVSKVYEYLQECESLDEFKSLNKKPLFSQL</sequence>
<dbReference type="Proteomes" id="UP000276133">
    <property type="component" value="Unassembled WGS sequence"/>
</dbReference>
<keyword evidence="2" id="KW-1185">Reference proteome</keyword>
<comment type="caution">
    <text evidence="1">The sequence shown here is derived from an EMBL/GenBank/DDBJ whole genome shotgun (WGS) entry which is preliminary data.</text>
</comment>
<evidence type="ECO:0000313" key="2">
    <source>
        <dbReference type="Proteomes" id="UP000276133"/>
    </source>
</evidence>
<gene>
    <name evidence="1" type="ORF">BpHYR1_007725</name>
</gene>